<dbReference type="GO" id="GO:0000725">
    <property type="term" value="P:recombinational repair"/>
    <property type="evidence" value="ECO:0007669"/>
    <property type="project" value="TreeGrafter"/>
</dbReference>
<dbReference type="GO" id="GO:0005829">
    <property type="term" value="C:cytosol"/>
    <property type="evidence" value="ECO:0007669"/>
    <property type="project" value="TreeGrafter"/>
</dbReference>
<feature type="binding site" evidence="9">
    <location>
        <begin position="266"/>
        <end position="273"/>
    </location>
    <ligand>
        <name>ATP</name>
        <dbReference type="ChEBI" id="CHEBI:30616"/>
    </ligand>
</feature>
<dbReference type="Gene3D" id="3.40.50.300">
    <property type="entry name" value="P-loop containing nucleotide triphosphate hydrolases"/>
    <property type="match status" value="3"/>
</dbReference>
<gene>
    <name evidence="12" type="ORF">ELQ90_00560</name>
</gene>
<evidence type="ECO:0000256" key="4">
    <source>
        <dbReference type="ARBA" id="ARBA00022840"/>
    </source>
</evidence>
<dbReference type="InterPro" id="IPR027417">
    <property type="entry name" value="P-loop_NTPase"/>
</dbReference>
<evidence type="ECO:0000256" key="8">
    <source>
        <dbReference type="ARBA" id="ARBA00048988"/>
    </source>
</evidence>
<dbReference type="InterPro" id="IPR011528">
    <property type="entry name" value="NERD"/>
</dbReference>
<evidence type="ECO:0000256" key="10">
    <source>
        <dbReference type="SAM" id="MobiDB-lite"/>
    </source>
</evidence>
<proteinExistence type="predicted"/>
<evidence type="ECO:0000256" key="5">
    <source>
        <dbReference type="ARBA" id="ARBA00023235"/>
    </source>
</evidence>
<accession>A0A3S3ZDP9</accession>
<dbReference type="GO" id="GO:0005524">
    <property type="term" value="F:ATP binding"/>
    <property type="evidence" value="ECO:0007669"/>
    <property type="project" value="UniProtKB-UniRule"/>
</dbReference>
<evidence type="ECO:0000256" key="6">
    <source>
        <dbReference type="ARBA" id="ARBA00034617"/>
    </source>
</evidence>
<evidence type="ECO:0000259" key="11">
    <source>
        <dbReference type="PROSITE" id="PS51198"/>
    </source>
</evidence>
<evidence type="ECO:0000256" key="7">
    <source>
        <dbReference type="ARBA" id="ARBA00034808"/>
    </source>
</evidence>
<evidence type="ECO:0000313" key="13">
    <source>
        <dbReference type="Proteomes" id="UP000288547"/>
    </source>
</evidence>
<dbReference type="Pfam" id="PF00580">
    <property type="entry name" value="UvrD-helicase"/>
    <property type="match status" value="1"/>
</dbReference>
<sequence length="710" mass="77778">MSAGYSAGQESARQRKLALAHDRAAAEARAAAGRYGAAAVSERRVADGLSRLAGRGYHLLPDRQWPGSRRAQVDLVVVGPGGVFIVDTKWWKDFQVVLGRCFRDQEDVTDDVLRLADLAFGAEAALATVGLAPGEVRPIMVMADRTGIHHSISTVDIVGEGDILRHISRRGTRLTPAQVDAVLAATMLHFPALGSGLQTDSVTAQVPEPVLDSQDFDAPLLDEDEVDSALLEAALAQPIEHWMSFLHPDQAKLVRRSFNGPARIRGSAGTGKTVVGLHRAAYLARSRPGKVLVTTYVRTLPVVLRANFARLAPELVDRVEFSGVHQFARRILDERGIEIRLDPEKAKDAFATAWSTVGRGGPLASLDSNSTYWSEEIEYVIKGRGLSTFDQYAECARPGRRRRLTLDQRREVWRLFVAYTDNLRRLGVADFPDLILFAAASLRKQPLTGYSSVIVEEAQDLSCAMIGMLYSLVGPETDGFTLIGDGQQSIYPGGYTLSEVGLSLQGRGVVMDVNYRNTAQIVDFAQSMVLGDEFTDIEGMQQRADRPTTVTRNGEVPSVVRSTSETIEDETIVSRIRALISRPDVSLGDIGVLTLTTWHVRAVLSALKAARIPTIELEKYDGSFVDAVKVGTVKRAKGLEFKQVLLPRLKSHHLPGAGRHISATQSESTRERAERERRELYVAMTRARDGLWVGVVGTPAPVDRPRPLSR</sequence>
<dbReference type="Pfam" id="PF13361">
    <property type="entry name" value="UvrD_C"/>
    <property type="match status" value="1"/>
</dbReference>
<reference evidence="12 13" key="1">
    <citation type="submission" date="2018-12" db="EMBL/GenBank/DDBJ databases">
        <authorList>
            <person name="Li F."/>
        </authorList>
    </citation>
    <scope>NUCLEOTIDE SEQUENCE [LARGE SCALE GENOMIC DNA]</scope>
    <source>
        <strain evidence="12 13">11W25H-1</strain>
    </source>
</reference>
<dbReference type="EC" id="5.6.2.4" evidence="7"/>
<feature type="region of interest" description="Disordered" evidence="10">
    <location>
        <begin position="655"/>
        <end position="676"/>
    </location>
</feature>
<dbReference type="GO" id="GO:0033202">
    <property type="term" value="C:DNA helicase complex"/>
    <property type="evidence" value="ECO:0007669"/>
    <property type="project" value="TreeGrafter"/>
</dbReference>
<dbReference type="EMBL" id="RZNB01000001">
    <property type="protein sequence ID" value="RWZ53231.1"/>
    <property type="molecule type" value="Genomic_DNA"/>
</dbReference>
<protein>
    <recommendedName>
        <fullName evidence="7">DNA 3'-5' helicase</fullName>
        <ecNumber evidence="7">5.6.2.4</ecNumber>
    </recommendedName>
</protein>
<organism evidence="12 13">
    <name type="scientific">Labedella phragmitis</name>
    <dbReference type="NCBI Taxonomy" id="2498849"/>
    <lineage>
        <taxon>Bacteria</taxon>
        <taxon>Bacillati</taxon>
        <taxon>Actinomycetota</taxon>
        <taxon>Actinomycetes</taxon>
        <taxon>Micrococcales</taxon>
        <taxon>Microbacteriaceae</taxon>
        <taxon>Labedella</taxon>
    </lineage>
</organism>
<dbReference type="Proteomes" id="UP000288547">
    <property type="component" value="Unassembled WGS sequence"/>
</dbReference>
<dbReference type="PROSITE" id="PS51198">
    <property type="entry name" value="UVRD_HELICASE_ATP_BIND"/>
    <property type="match status" value="1"/>
</dbReference>
<dbReference type="GO" id="GO:0043138">
    <property type="term" value="F:3'-5' DNA helicase activity"/>
    <property type="evidence" value="ECO:0007669"/>
    <property type="project" value="UniProtKB-EC"/>
</dbReference>
<comment type="caution">
    <text evidence="12">The sequence shown here is derived from an EMBL/GenBank/DDBJ whole genome shotgun (WGS) entry which is preliminary data.</text>
</comment>
<keyword evidence="3 9" id="KW-0347">Helicase</keyword>
<keyword evidence="13" id="KW-1185">Reference proteome</keyword>
<keyword evidence="5" id="KW-0413">Isomerase</keyword>
<dbReference type="InterPro" id="IPR014016">
    <property type="entry name" value="UvrD-like_ATP-bd"/>
</dbReference>
<keyword evidence="2 9" id="KW-0378">Hydrolase</keyword>
<dbReference type="GO" id="GO:0016887">
    <property type="term" value="F:ATP hydrolysis activity"/>
    <property type="evidence" value="ECO:0007669"/>
    <property type="project" value="RHEA"/>
</dbReference>
<dbReference type="Pfam" id="PF08378">
    <property type="entry name" value="NERD"/>
    <property type="match status" value="1"/>
</dbReference>
<dbReference type="GO" id="GO:0003677">
    <property type="term" value="F:DNA binding"/>
    <property type="evidence" value="ECO:0007669"/>
    <property type="project" value="InterPro"/>
</dbReference>
<name>A0A3S3ZDP9_9MICO</name>
<keyword evidence="1 9" id="KW-0547">Nucleotide-binding</keyword>
<evidence type="ECO:0000256" key="3">
    <source>
        <dbReference type="ARBA" id="ARBA00022806"/>
    </source>
</evidence>
<comment type="catalytic activity">
    <reaction evidence="6">
        <text>Couples ATP hydrolysis with the unwinding of duplex DNA by translocating in the 3'-5' direction.</text>
        <dbReference type="EC" id="5.6.2.4"/>
    </reaction>
</comment>
<evidence type="ECO:0000256" key="9">
    <source>
        <dbReference type="PROSITE-ProRule" id="PRU00560"/>
    </source>
</evidence>
<dbReference type="PANTHER" id="PTHR11070">
    <property type="entry name" value="UVRD / RECB / PCRA DNA HELICASE FAMILY MEMBER"/>
    <property type="match status" value="1"/>
</dbReference>
<dbReference type="PANTHER" id="PTHR11070:SF45">
    <property type="entry name" value="DNA 3'-5' HELICASE"/>
    <property type="match status" value="1"/>
</dbReference>
<evidence type="ECO:0000256" key="1">
    <source>
        <dbReference type="ARBA" id="ARBA00022741"/>
    </source>
</evidence>
<dbReference type="OrthoDB" id="9787585at2"/>
<evidence type="ECO:0000313" key="12">
    <source>
        <dbReference type="EMBL" id="RWZ53231.1"/>
    </source>
</evidence>
<dbReference type="SUPFAM" id="SSF52540">
    <property type="entry name" value="P-loop containing nucleoside triphosphate hydrolases"/>
    <property type="match status" value="1"/>
</dbReference>
<feature type="domain" description="UvrD-like helicase ATP-binding" evidence="11">
    <location>
        <begin position="245"/>
        <end position="531"/>
    </location>
</feature>
<dbReference type="InterPro" id="IPR014017">
    <property type="entry name" value="DNA_helicase_UvrD-like_C"/>
</dbReference>
<evidence type="ECO:0000256" key="2">
    <source>
        <dbReference type="ARBA" id="ARBA00022801"/>
    </source>
</evidence>
<comment type="catalytic activity">
    <reaction evidence="8">
        <text>ATP + H2O = ADP + phosphate + H(+)</text>
        <dbReference type="Rhea" id="RHEA:13065"/>
        <dbReference type="ChEBI" id="CHEBI:15377"/>
        <dbReference type="ChEBI" id="CHEBI:15378"/>
        <dbReference type="ChEBI" id="CHEBI:30616"/>
        <dbReference type="ChEBI" id="CHEBI:43474"/>
        <dbReference type="ChEBI" id="CHEBI:456216"/>
        <dbReference type="EC" id="5.6.2.4"/>
    </reaction>
</comment>
<keyword evidence="4 9" id="KW-0067">ATP-binding</keyword>
<dbReference type="AlphaFoldDB" id="A0A3S3ZDP9"/>
<dbReference type="InterPro" id="IPR000212">
    <property type="entry name" value="DNA_helicase_UvrD/REP"/>
</dbReference>